<protein>
    <submittedName>
        <fullName evidence="5">AraC family transcriptional regulator</fullName>
    </submittedName>
</protein>
<accession>A0A917UBL4</accession>
<dbReference type="InterPro" id="IPR032783">
    <property type="entry name" value="AraC_lig"/>
</dbReference>
<dbReference type="InterPro" id="IPR050204">
    <property type="entry name" value="AraC_XylS_family_regulators"/>
</dbReference>
<dbReference type="GO" id="GO:0003700">
    <property type="term" value="F:DNA-binding transcription factor activity"/>
    <property type="evidence" value="ECO:0007669"/>
    <property type="project" value="InterPro"/>
</dbReference>
<dbReference type="Proteomes" id="UP000642070">
    <property type="component" value="Unassembled WGS sequence"/>
</dbReference>
<reference evidence="5" key="1">
    <citation type="journal article" date="2014" name="Int. J. Syst. Evol. Microbiol.">
        <title>Complete genome sequence of Corynebacterium casei LMG S-19264T (=DSM 44701T), isolated from a smear-ripened cheese.</title>
        <authorList>
            <consortium name="US DOE Joint Genome Institute (JGI-PGF)"/>
            <person name="Walter F."/>
            <person name="Albersmeier A."/>
            <person name="Kalinowski J."/>
            <person name="Ruckert C."/>
        </authorList>
    </citation>
    <scope>NUCLEOTIDE SEQUENCE</scope>
    <source>
        <strain evidence="5">JCM 19831</strain>
    </source>
</reference>
<dbReference type="Gene3D" id="1.10.10.60">
    <property type="entry name" value="Homeodomain-like"/>
    <property type="match status" value="2"/>
</dbReference>
<dbReference type="SUPFAM" id="SSF51182">
    <property type="entry name" value="RmlC-like cupins"/>
    <property type="match status" value="1"/>
</dbReference>
<dbReference type="PANTHER" id="PTHR46796:SF7">
    <property type="entry name" value="ARAC FAMILY TRANSCRIPTIONAL REGULATOR"/>
    <property type="match status" value="1"/>
</dbReference>
<dbReference type="InterPro" id="IPR009057">
    <property type="entry name" value="Homeodomain-like_sf"/>
</dbReference>
<dbReference type="SMART" id="SM00342">
    <property type="entry name" value="HTH_ARAC"/>
    <property type="match status" value="1"/>
</dbReference>
<organism evidence="5 6">
    <name type="scientific">Dactylosporangium sucinum</name>
    <dbReference type="NCBI Taxonomy" id="1424081"/>
    <lineage>
        <taxon>Bacteria</taxon>
        <taxon>Bacillati</taxon>
        <taxon>Actinomycetota</taxon>
        <taxon>Actinomycetes</taxon>
        <taxon>Micromonosporales</taxon>
        <taxon>Micromonosporaceae</taxon>
        <taxon>Dactylosporangium</taxon>
    </lineage>
</organism>
<keyword evidence="3" id="KW-0804">Transcription</keyword>
<dbReference type="AlphaFoldDB" id="A0A917UBL4"/>
<sequence>MDVLSDVIALLRTGRPVSVRLAWRGRWGQRFASVPGAAGVQVVLRGRCWLLPDGADPVPLAPGDVLFAPHGRGHALAADPDAPIQPCEPGLPLPSAVDGPDGIVLCGAYELDPRRTHPLLRSLPELVHLPAELTRSPELRATVGLLAGELERPPRPGGEALVPALLDLLLLYILRTRIDEDTGPGWAAALRDPAVGAALQAMHADPAAPWTVASLARVAGLSRAPFARRFGALAGQPPRTYLTWWRMTTAARLLREDGAPLHAVAARVGYTSEFAFATAFKRHFGTAPGRFRRAPTG</sequence>
<dbReference type="Pfam" id="PF12852">
    <property type="entry name" value="Cupin_6"/>
    <property type="match status" value="1"/>
</dbReference>
<evidence type="ECO:0000256" key="2">
    <source>
        <dbReference type="ARBA" id="ARBA00023125"/>
    </source>
</evidence>
<evidence type="ECO:0000256" key="1">
    <source>
        <dbReference type="ARBA" id="ARBA00023015"/>
    </source>
</evidence>
<evidence type="ECO:0000313" key="5">
    <source>
        <dbReference type="EMBL" id="GGM69980.1"/>
    </source>
</evidence>
<dbReference type="PROSITE" id="PS00041">
    <property type="entry name" value="HTH_ARAC_FAMILY_1"/>
    <property type="match status" value="1"/>
</dbReference>
<dbReference type="InterPro" id="IPR018060">
    <property type="entry name" value="HTH_AraC"/>
</dbReference>
<proteinExistence type="predicted"/>
<dbReference type="RefSeq" id="WP_190255716.1">
    <property type="nucleotide sequence ID" value="NZ_BMPI01000060.1"/>
</dbReference>
<comment type="caution">
    <text evidence="5">The sequence shown here is derived from an EMBL/GenBank/DDBJ whole genome shotgun (WGS) entry which is preliminary data.</text>
</comment>
<evidence type="ECO:0000259" key="4">
    <source>
        <dbReference type="PROSITE" id="PS01124"/>
    </source>
</evidence>
<dbReference type="InterPro" id="IPR018062">
    <property type="entry name" value="HTH_AraC-typ_CS"/>
</dbReference>
<keyword evidence="6" id="KW-1185">Reference proteome</keyword>
<evidence type="ECO:0000256" key="3">
    <source>
        <dbReference type="ARBA" id="ARBA00023163"/>
    </source>
</evidence>
<dbReference type="EMBL" id="BMPI01000060">
    <property type="protein sequence ID" value="GGM69980.1"/>
    <property type="molecule type" value="Genomic_DNA"/>
</dbReference>
<reference evidence="5" key="2">
    <citation type="submission" date="2020-09" db="EMBL/GenBank/DDBJ databases">
        <authorList>
            <person name="Sun Q."/>
            <person name="Ohkuma M."/>
        </authorList>
    </citation>
    <scope>NUCLEOTIDE SEQUENCE</scope>
    <source>
        <strain evidence="5">JCM 19831</strain>
    </source>
</reference>
<evidence type="ECO:0000313" key="6">
    <source>
        <dbReference type="Proteomes" id="UP000642070"/>
    </source>
</evidence>
<dbReference type="PANTHER" id="PTHR46796">
    <property type="entry name" value="HTH-TYPE TRANSCRIPTIONAL ACTIVATOR RHAS-RELATED"/>
    <property type="match status" value="1"/>
</dbReference>
<dbReference type="PROSITE" id="PS01124">
    <property type="entry name" value="HTH_ARAC_FAMILY_2"/>
    <property type="match status" value="1"/>
</dbReference>
<keyword evidence="1" id="KW-0805">Transcription regulation</keyword>
<feature type="domain" description="HTH araC/xylS-type" evidence="4">
    <location>
        <begin position="196"/>
        <end position="294"/>
    </location>
</feature>
<dbReference type="GO" id="GO:0043565">
    <property type="term" value="F:sequence-specific DNA binding"/>
    <property type="evidence" value="ECO:0007669"/>
    <property type="project" value="InterPro"/>
</dbReference>
<dbReference type="InterPro" id="IPR011051">
    <property type="entry name" value="RmlC_Cupin_sf"/>
</dbReference>
<dbReference type="Pfam" id="PF12833">
    <property type="entry name" value="HTH_18"/>
    <property type="match status" value="1"/>
</dbReference>
<keyword evidence="2" id="KW-0238">DNA-binding</keyword>
<name>A0A917UBL4_9ACTN</name>
<dbReference type="SUPFAM" id="SSF46689">
    <property type="entry name" value="Homeodomain-like"/>
    <property type="match status" value="2"/>
</dbReference>
<gene>
    <name evidence="5" type="ORF">GCM10007977_084690</name>
</gene>